<evidence type="ECO:0000313" key="3">
    <source>
        <dbReference type="Proteomes" id="UP000501600"/>
    </source>
</evidence>
<evidence type="ECO:0000256" key="1">
    <source>
        <dbReference type="SAM" id="Phobius"/>
    </source>
</evidence>
<feature type="transmembrane region" description="Helical" evidence="1">
    <location>
        <begin position="7"/>
        <end position="26"/>
    </location>
</feature>
<dbReference type="EMBL" id="CP051217">
    <property type="protein sequence ID" value="QJB68093.1"/>
    <property type="molecule type" value="Genomic_DNA"/>
</dbReference>
<keyword evidence="3" id="KW-1185">Reference proteome</keyword>
<name>A0A6H2DJC9_9SPHN</name>
<dbReference type="AlphaFoldDB" id="A0A6H2DJC9"/>
<proteinExistence type="predicted"/>
<accession>A0A6H2DJC9</accession>
<sequence>METVSIIAIYALFWVLSAFIILPFGVKNNKELGVDDIPGQADGAPGNFKPLKVIGMTTLLATVAFGLFYMNYINGWITLDTIDIFNSRERLR</sequence>
<keyword evidence="1" id="KW-0812">Transmembrane</keyword>
<reference evidence="2 3" key="1">
    <citation type="submission" date="2020-04" db="EMBL/GenBank/DDBJ databases">
        <title>Genome sequence for Sphingorhabdus sp. strain M1.</title>
        <authorList>
            <person name="Park S.-J."/>
        </authorList>
    </citation>
    <scope>NUCLEOTIDE SEQUENCE [LARGE SCALE GENOMIC DNA]</scope>
    <source>
        <strain evidence="2 3">JK6</strain>
    </source>
</reference>
<dbReference type="RefSeq" id="WP_168817882.1">
    <property type="nucleotide sequence ID" value="NZ_CP051217.1"/>
</dbReference>
<dbReference type="InterPro" id="IPR009935">
    <property type="entry name" value="DUF1467"/>
</dbReference>
<keyword evidence="1" id="KW-0472">Membrane</keyword>
<dbReference type="KEGG" id="phao:HF685_01205"/>
<dbReference type="Pfam" id="PF07330">
    <property type="entry name" value="DUF1467"/>
    <property type="match status" value="1"/>
</dbReference>
<gene>
    <name evidence="2" type="ORF">HF685_01205</name>
</gene>
<dbReference type="Proteomes" id="UP000501600">
    <property type="component" value="Chromosome"/>
</dbReference>
<protein>
    <submittedName>
        <fullName evidence="2">DUF1467 family protein</fullName>
    </submittedName>
</protein>
<evidence type="ECO:0000313" key="2">
    <source>
        <dbReference type="EMBL" id="QJB68093.1"/>
    </source>
</evidence>
<organism evidence="2 3">
    <name type="scientific">Parasphingorhabdus halotolerans</name>
    <dbReference type="NCBI Taxonomy" id="2725558"/>
    <lineage>
        <taxon>Bacteria</taxon>
        <taxon>Pseudomonadati</taxon>
        <taxon>Pseudomonadota</taxon>
        <taxon>Alphaproteobacteria</taxon>
        <taxon>Sphingomonadales</taxon>
        <taxon>Sphingomonadaceae</taxon>
        <taxon>Parasphingorhabdus</taxon>
    </lineage>
</organism>
<feature type="transmembrane region" description="Helical" evidence="1">
    <location>
        <begin position="53"/>
        <end position="72"/>
    </location>
</feature>
<keyword evidence="1" id="KW-1133">Transmembrane helix</keyword>